<dbReference type="PANTHER" id="PTHR34094">
    <property type="match status" value="1"/>
</dbReference>
<organism evidence="3 4">
    <name type="scientific">Harryflintia acetispora</name>
    <dbReference type="NCBI Taxonomy" id="1849041"/>
    <lineage>
        <taxon>Bacteria</taxon>
        <taxon>Bacillati</taxon>
        <taxon>Bacillota</taxon>
        <taxon>Clostridia</taxon>
        <taxon>Eubacteriales</taxon>
        <taxon>Oscillospiraceae</taxon>
        <taxon>Harryflintia</taxon>
    </lineage>
</organism>
<name>A0A9X8UIS4_9FIRM</name>
<evidence type="ECO:0000256" key="1">
    <source>
        <dbReference type="SAM" id="MobiDB-lite"/>
    </source>
</evidence>
<gene>
    <name evidence="3" type="ORF">EDD78_110110</name>
</gene>
<dbReference type="InterPro" id="IPR025164">
    <property type="entry name" value="Toastrack_DUF4097"/>
</dbReference>
<evidence type="ECO:0000313" key="3">
    <source>
        <dbReference type="EMBL" id="TCL42484.1"/>
    </source>
</evidence>
<dbReference type="Gene3D" id="2.160.20.120">
    <property type="match status" value="1"/>
</dbReference>
<dbReference type="EMBL" id="SLUK01000010">
    <property type="protein sequence ID" value="TCL42484.1"/>
    <property type="molecule type" value="Genomic_DNA"/>
</dbReference>
<accession>A0A9X8UIS4</accession>
<dbReference type="Proteomes" id="UP000294682">
    <property type="component" value="Unassembled WGS sequence"/>
</dbReference>
<dbReference type="RefSeq" id="WP_132084999.1">
    <property type="nucleotide sequence ID" value="NZ_SLUK01000010.1"/>
</dbReference>
<sequence>MKNRTKMIVAICGAILLLGVLLSVSTHLHRNRSAGAAPAASQRLDTTTRHEETVELDAVQNIDIDIENADIEFVASDHFALYHCYYGNYYEFYYEQQGDTLRVWDKANQQVQIRTSGFNFFGITFNSESGIFFDGETKPNQVKLYYPEDTRFDSVVMEASYGDVKIPSLGASSAELRLSSGDGSFREIYADSLRIVNSYGDVSFLNSRPFEAQEAVFDLSSGDLKVENLSAGEFSVNDSYGDVKLKKLGCTDLKVQMSSGDLRLDELKADTASLSNSYGEVYGSDVTISTSLSVDASSGDVELSGSLPGRSKIHASYGDVRLRLAQKRGETGYDLLTSYGSISVDGERQKDDEGEDSSHVSGSGGPAAIEVSCSSGDVELDFRQ</sequence>
<proteinExistence type="predicted"/>
<reference evidence="3 4" key="1">
    <citation type="submission" date="2019-03" db="EMBL/GenBank/DDBJ databases">
        <title>Genomic Encyclopedia of Type Strains, Phase IV (KMG-IV): sequencing the most valuable type-strain genomes for metagenomic binning, comparative biology and taxonomic classification.</title>
        <authorList>
            <person name="Goeker M."/>
        </authorList>
    </citation>
    <scope>NUCLEOTIDE SEQUENCE [LARGE SCALE GENOMIC DNA]</scope>
    <source>
        <strain evidence="3 4">DSM 100433</strain>
    </source>
</reference>
<dbReference type="Pfam" id="PF13349">
    <property type="entry name" value="DUF4097"/>
    <property type="match status" value="1"/>
</dbReference>
<evidence type="ECO:0000259" key="2">
    <source>
        <dbReference type="Pfam" id="PF13349"/>
    </source>
</evidence>
<comment type="caution">
    <text evidence="3">The sequence shown here is derived from an EMBL/GenBank/DDBJ whole genome shotgun (WGS) entry which is preliminary data.</text>
</comment>
<protein>
    <submittedName>
        <fullName evidence="3">DUF4097 and DUF4098 domain-containing protein YvlB</fullName>
    </submittedName>
</protein>
<feature type="domain" description="DUF4097" evidence="2">
    <location>
        <begin position="219"/>
        <end position="380"/>
    </location>
</feature>
<dbReference type="PANTHER" id="PTHR34094:SF1">
    <property type="entry name" value="PROTEIN FAM185A"/>
    <property type="match status" value="1"/>
</dbReference>
<feature type="region of interest" description="Disordered" evidence="1">
    <location>
        <begin position="344"/>
        <end position="384"/>
    </location>
</feature>
<keyword evidence="4" id="KW-1185">Reference proteome</keyword>
<dbReference type="AlphaFoldDB" id="A0A9X8UIS4"/>
<evidence type="ECO:0000313" key="4">
    <source>
        <dbReference type="Proteomes" id="UP000294682"/>
    </source>
</evidence>